<dbReference type="OrthoDB" id="9787298at2"/>
<dbReference type="Proteomes" id="UP000003374">
    <property type="component" value="Unassembled WGS sequence"/>
</dbReference>
<name>A4BLB3_9GAMM</name>
<dbReference type="Gene3D" id="3.40.50.720">
    <property type="entry name" value="NAD(P)-binding Rossmann-like Domain"/>
    <property type="match status" value="1"/>
</dbReference>
<organism evidence="1 2">
    <name type="scientific">Nitrococcus mobilis Nb-231</name>
    <dbReference type="NCBI Taxonomy" id="314278"/>
    <lineage>
        <taxon>Bacteria</taxon>
        <taxon>Pseudomonadati</taxon>
        <taxon>Pseudomonadota</taxon>
        <taxon>Gammaproteobacteria</taxon>
        <taxon>Chromatiales</taxon>
        <taxon>Ectothiorhodospiraceae</taxon>
        <taxon>Nitrococcus</taxon>
    </lineage>
</organism>
<dbReference type="SUPFAM" id="SSF51735">
    <property type="entry name" value="NAD(P)-binding Rossmann-fold domains"/>
    <property type="match status" value="1"/>
</dbReference>
<accession>A4BLB3</accession>
<dbReference type="HOGENOM" id="CLU_2753779_0_0_6"/>
<keyword evidence="2" id="KW-1185">Reference proteome</keyword>
<comment type="caution">
    <text evidence="1">The sequence shown here is derived from an EMBL/GenBank/DDBJ whole genome shotgun (WGS) entry which is preliminary data.</text>
</comment>
<dbReference type="RefSeq" id="WP_005004010.1">
    <property type="nucleotide sequence ID" value="NZ_CH672427.1"/>
</dbReference>
<dbReference type="InterPro" id="IPR036291">
    <property type="entry name" value="NAD(P)-bd_dom_sf"/>
</dbReference>
<protein>
    <submittedName>
        <fullName evidence="1">Dehydrogenase</fullName>
    </submittedName>
</protein>
<dbReference type="Pfam" id="PF00106">
    <property type="entry name" value="adh_short"/>
    <property type="match status" value="1"/>
</dbReference>
<dbReference type="InterPro" id="IPR002347">
    <property type="entry name" value="SDR_fam"/>
</dbReference>
<proteinExistence type="predicted"/>
<sequence length="70" mass="6975">MSKLDGKVALVTGASRGLGAAMVIGFAAEGATVVLAACTRADLDRVATAQAANRSLRSVDRYGLNAAGPV</sequence>
<reference evidence="1 2" key="1">
    <citation type="submission" date="2006-02" db="EMBL/GenBank/DDBJ databases">
        <authorList>
            <person name="Waterbury J."/>
            <person name="Ferriera S."/>
            <person name="Johnson J."/>
            <person name="Kravitz S."/>
            <person name="Halpern A."/>
            <person name="Remington K."/>
            <person name="Beeson K."/>
            <person name="Tran B."/>
            <person name="Rogers Y.-H."/>
            <person name="Friedman R."/>
            <person name="Venter J.C."/>
        </authorList>
    </citation>
    <scope>NUCLEOTIDE SEQUENCE [LARGE SCALE GENOMIC DNA]</scope>
    <source>
        <strain evidence="1 2">Nb-231</strain>
    </source>
</reference>
<evidence type="ECO:0000313" key="1">
    <source>
        <dbReference type="EMBL" id="EAR23101.1"/>
    </source>
</evidence>
<evidence type="ECO:0000313" key="2">
    <source>
        <dbReference type="Proteomes" id="UP000003374"/>
    </source>
</evidence>
<dbReference type="AlphaFoldDB" id="A4BLB3"/>
<gene>
    <name evidence="1" type="ORF">NB231_14813</name>
</gene>
<dbReference type="STRING" id="314278.NB231_14813"/>
<dbReference type="EMBL" id="AAOF01000001">
    <property type="protein sequence ID" value="EAR23101.1"/>
    <property type="molecule type" value="Genomic_DNA"/>
</dbReference>